<keyword evidence="7" id="KW-0449">Lipoprotein</keyword>
<feature type="domain" description="Trypanosome variant surface glycoprotein A-type N-terminal" evidence="10">
    <location>
        <begin position="7"/>
        <end position="263"/>
    </location>
</feature>
<evidence type="ECO:0000256" key="6">
    <source>
        <dbReference type="ARBA" id="ARBA00023180"/>
    </source>
</evidence>
<sequence length="442" mass="46453">MRGKVYALALLLATHDSAEATPNGIKAGAINRLCSLSDNLKAYTTYTKTAIATALTAVNDVQTVKQKLILLVLHTKKLPTQNAPLILSFMERTISQAILDLKQNAPTAVLAAAAAALSSGRIDEYTQLLYNANTNQPGLDKYCVAKDTGASKADPTDLGSCISEGKWKTKITDVPNTVAPSYATSVPNQADAQSVTAHTGQDNGCMLLSSASGDGFGVTSHAGKDILVMGGIFKLGTTALAASPFKDVSATAAPNTPLEQLKAIDHSQFPKIAGPAVTILKKLASLGKGADFDIPDQTIQKADYGLGAEGTLQIASSDFKKINTALQQFEASASDGLQRLLTQLPSALLSHAAMNCTVQSSAGGEPKTTADRSDCNSHAEEEACRKANCNFDGSKKPKCFAKPSENQSDKQDGESRKKEQNATGSNSFTIKKAPLLLAFLLF</sequence>
<keyword evidence="6" id="KW-0325">Glycoprotein</keyword>
<keyword evidence="5" id="KW-0472">Membrane</keyword>
<dbReference type="InterPro" id="IPR001812">
    <property type="entry name" value="Trypano_VSG_A_N_dom"/>
</dbReference>
<feature type="compositionally biased region" description="Basic and acidic residues" evidence="8">
    <location>
        <begin position="407"/>
        <end position="420"/>
    </location>
</feature>
<feature type="region of interest" description="Disordered" evidence="8">
    <location>
        <begin position="394"/>
        <end position="425"/>
    </location>
</feature>
<dbReference type="EMBL" id="KX701110">
    <property type="protein sequence ID" value="APD75066.1"/>
    <property type="molecule type" value="Genomic_DNA"/>
</dbReference>
<dbReference type="GO" id="GO:0098552">
    <property type="term" value="C:side of membrane"/>
    <property type="evidence" value="ECO:0007669"/>
    <property type="project" value="UniProtKB-KW"/>
</dbReference>
<feature type="chain" id="PRO_5012362453" evidence="9">
    <location>
        <begin position="21"/>
        <end position="442"/>
    </location>
</feature>
<evidence type="ECO:0000256" key="7">
    <source>
        <dbReference type="ARBA" id="ARBA00023288"/>
    </source>
</evidence>
<name>A0A1J0RBJ5_9TRYP</name>
<feature type="signal peptide" evidence="9">
    <location>
        <begin position="1"/>
        <end position="20"/>
    </location>
</feature>
<evidence type="ECO:0000256" key="3">
    <source>
        <dbReference type="ARBA" id="ARBA00022475"/>
    </source>
</evidence>
<evidence type="ECO:0000256" key="8">
    <source>
        <dbReference type="SAM" id="MobiDB-lite"/>
    </source>
</evidence>
<dbReference type="Gene3D" id="3.90.150.10">
    <property type="entry name" value="Variant Surface Glycoprotein, subunit A domain 1"/>
    <property type="match status" value="1"/>
</dbReference>
<evidence type="ECO:0000256" key="5">
    <source>
        <dbReference type="ARBA" id="ARBA00023136"/>
    </source>
</evidence>
<dbReference type="AlphaFoldDB" id="A0A1J0RBJ5"/>
<comment type="function">
    <text evidence="1">VSG forms a coat on the surface of the parasite. The trypanosome evades the immune response of the host by expressing a series of antigenically distinct VSGs from an estimated 1000 VSG genes.</text>
</comment>
<evidence type="ECO:0000256" key="9">
    <source>
        <dbReference type="SAM" id="SignalP"/>
    </source>
</evidence>
<keyword evidence="4" id="KW-0336">GPI-anchor</keyword>
<evidence type="ECO:0000313" key="11">
    <source>
        <dbReference type="EMBL" id="APD75066.1"/>
    </source>
</evidence>
<keyword evidence="9" id="KW-0732">Signal</keyword>
<dbReference type="Pfam" id="PF00913">
    <property type="entry name" value="Trypan_glycop"/>
    <property type="match status" value="1"/>
</dbReference>
<evidence type="ECO:0000259" key="10">
    <source>
        <dbReference type="Pfam" id="PF00913"/>
    </source>
</evidence>
<dbReference type="InterPro" id="IPR027446">
    <property type="entry name" value="VSG_C_dom_sf"/>
</dbReference>
<reference evidence="11" key="1">
    <citation type="submission" date="2016-08" db="EMBL/GenBank/DDBJ databases">
        <title>VSG repertoire of Trypanosoma brucei EATRO 1125.</title>
        <authorList>
            <person name="Cross G.A."/>
        </authorList>
    </citation>
    <scope>NUCLEOTIDE SEQUENCE</scope>
    <source>
        <strain evidence="11">EATRO 1125</strain>
    </source>
</reference>
<proteinExistence type="predicted"/>
<protein>
    <submittedName>
        <fullName evidence="11">Variant surface glycoprotein 1125.4862</fullName>
    </submittedName>
</protein>
<comment type="subcellular location">
    <subcellularLocation>
        <location evidence="2">Cell membrane</location>
        <topology evidence="2">Lipid-anchor</topology>
        <topology evidence="2">GPI-anchor</topology>
    </subcellularLocation>
</comment>
<dbReference type="GO" id="GO:0005886">
    <property type="term" value="C:plasma membrane"/>
    <property type="evidence" value="ECO:0007669"/>
    <property type="project" value="UniProtKB-SubCell"/>
</dbReference>
<dbReference type="VEuPathDB" id="TriTrypDB:Tb427_000081800"/>
<evidence type="ECO:0000256" key="4">
    <source>
        <dbReference type="ARBA" id="ARBA00022622"/>
    </source>
</evidence>
<organism evidence="11">
    <name type="scientific">Trypanosoma brucei</name>
    <dbReference type="NCBI Taxonomy" id="5691"/>
    <lineage>
        <taxon>Eukaryota</taxon>
        <taxon>Discoba</taxon>
        <taxon>Euglenozoa</taxon>
        <taxon>Kinetoplastea</taxon>
        <taxon>Metakinetoplastina</taxon>
        <taxon>Trypanosomatida</taxon>
        <taxon>Trypanosomatidae</taxon>
        <taxon>Trypanosoma</taxon>
    </lineage>
</organism>
<dbReference type="SUPFAM" id="SSF118251">
    <property type="entry name" value="Variant surface glycoprotein MITAT 1.2, VSG 221, C-terminal domain"/>
    <property type="match status" value="1"/>
</dbReference>
<dbReference type="SUPFAM" id="SSF58087">
    <property type="entry name" value="Variant surface glycoprotein (N-terminal domain)"/>
    <property type="match status" value="1"/>
</dbReference>
<keyword evidence="3" id="KW-1003">Cell membrane</keyword>
<evidence type="ECO:0000256" key="2">
    <source>
        <dbReference type="ARBA" id="ARBA00004609"/>
    </source>
</evidence>
<dbReference type="GO" id="GO:0042783">
    <property type="term" value="P:symbiont-mediated evasion of host immune response"/>
    <property type="evidence" value="ECO:0007669"/>
    <property type="project" value="InterPro"/>
</dbReference>
<dbReference type="VEuPathDB" id="TriTrypDB:Tb427_000081700"/>
<accession>A0A1J0RBJ5</accession>
<evidence type="ECO:0000256" key="1">
    <source>
        <dbReference type="ARBA" id="ARBA00002523"/>
    </source>
</evidence>